<dbReference type="PANTHER" id="PTHR21039">
    <property type="entry name" value="HISTIDINOL PHOSPHATASE-RELATED"/>
    <property type="match status" value="1"/>
</dbReference>
<dbReference type="InterPro" id="IPR016195">
    <property type="entry name" value="Pol/histidinol_Pase-like"/>
</dbReference>
<comment type="caution">
    <text evidence="10">The sequence shown here is derived from an EMBL/GenBank/DDBJ whole genome shotgun (WGS) entry which is preliminary data.</text>
</comment>
<comment type="similarity">
    <text evidence="2 8">Belongs to the PHP hydrolase family. HisK subfamily.</text>
</comment>
<evidence type="ECO:0000256" key="7">
    <source>
        <dbReference type="ARBA" id="ARBA00049158"/>
    </source>
</evidence>
<dbReference type="NCBIfam" id="TIGR01856">
    <property type="entry name" value="hisJ_fam"/>
    <property type="match status" value="1"/>
</dbReference>
<dbReference type="GO" id="GO:0004401">
    <property type="term" value="F:histidinol-phosphatase activity"/>
    <property type="evidence" value="ECO:0007669"/>
    <property type="project" value="UniProtKB-UniRule"/>
</dbReference>
<protein>
    <recommendedName>
        <fullName evidence="3 8">Histidinol-phosphatase</fullName>
        <shortName evidence="8">HolPase</shortName>
        <ecNumber evidence="3 8">3.1.3.15</ecNumber>
    </recommendedName>
</protein>
<dbReference type="CDD" id="cd12110">
    <property type="entry name" value="PHP_HisPPase_Hisj_like"/>
    <property type="match status" value="1"/>
</dbReference>
<dbReference type="GO" id="GO:0000105">
    <property type="term" value="P:L-histidine biosynthetic process"/>
    <property type="evidence" value="ECO:0007669"/>
    <property type="project" value="UniProtKB-UniRule"/>
</dbReference>
<evidence type="ECO:0000256" key="6">
    <source>
        <dbReference type="ARBA" id="ARBA00023102"/>
    </source>
</evidence>
<dbReference type="GO" id="GO:0005737">
    <property type="term" value="C:cytoplasm"/>
    <property type="evidence" value="ECO:0007669"/>
    <property type="project" value="TreeGrafter"/>
</dbReference>
<dbReference type="Proteomes" id="UP000256379">
    <property type="component" value="Unassembled WGS sequence"/>
</dbReference>
<organism evidence="10 11">
    <name type="scientific">Helicobacter didelphidarum</name>
    <dbReference type="NCBI Taxonomy" id="2040648"/>
    <lineage>
        <taxon>Bacteria</taxon>
        <taxon>Pseudomonadati</taxon>
        <taxon>Campylobacterota</taxon>
        <taxon>Epsilonproteobacteria</taxon>
        <taxon>Campylobacterales</taxon>
        <taxon>Helicobacteraceae</taxon>
        <taxon>Helicobacter</taxon>
    </lineage>
</organism>
<evidence type="ECO:0000256" key="5">
    <source>
        <dbReference type="ARBA" id="ARBA00022801"/>
    </source>
</evidence>
<evidence type="ECO:0000256" key="3">
    <source>
        <dbReference type="ARBA" id="ARBA00013085"/>
    </source>
</evidence>
<keyword evidence="4 8" id="KW-0028">Amino-acid biosynthesis</keyword>
<dbReference type="Pfam" id="PF02811">
    <property type="entry name" value="PHP"/>
    <property type="match status" value="1"/>
</dbReference>
<comment type="pathway">
    <text evidence="1 8">Amino-acid biosynthesis; L-histidine biosynthesis; L-histidine from 5-phospho-alpha-D-ribose 1-diphosphate: step 8/9.</text>
</comment>
<dbReference type="InterPro" id="IPR004013">
    <property type="entry name" value="PHP_dom"/>
</dbReference>
<dbReference type="Gene3D" id="3.20.20.140">
    <property type="entry name" value="Metal-dependent hydrolases"/>
    <property type="match status" value="1"/>
</dbReference>
<dbReference type="OrthoDB" id="9775255at2"/>
<dbReference type="EMBL" id="NXLQ01000001">
    <property type="protein sequence ID" value="RDU67569.1"/>
    <property type="molecule type" value="Genomic_DNA"/>
</dbReference>
<sequence>MRVDLHNHTIYCNHASGSMDEYIQKALKCGIDIFGFSCHAPMNFDSKYRMDCATLPIYLKKIKDLQRLYSPLPTQYIDKIHNKIEILSALEVDYILGREDLILKQVLEAKVDYLIGSVHFLDEWGFDNPEFIGEWAKRGIKNTWEHYLDSLQNMAKTQYFQIVGHIDLPKIFGKRMPRDLETKMEETLQILYDNNMVIEINAAGLRKAIQEQYPSRNILEKIKEIGLDITLGSDAHSIEQIGYGYDVCINLIKDIGFDKIAIFRNKEKILLNI</sequence>
<dbReference type="SUPFAM" id="SSF89550">
    <property type="entry name" value="PHP domain-like"/>
    <property type="match status" value="1"/>
</dbReference>
<comment type="catalytic activity">
    <reaction evidence="7 8">
        <text>L-histidinol phosphate + H2O = L-histidinol + phosphate</text>
        <dbReference type="Rhea" id="RHEA:14465"/>
        <dbReference type="ChEBI" id="CHEBI:15377"/>
        <dbReference type="ChEBI" id="CHEBI:43474"/>
        <dbReference type="ChEBI" id="CHEBI:57699"/>
        <dbReference type="ChEBI" id="CHEBI:57980"/>
        <dbReference type="EC" id="3.1.3.15"/>
    </reaction>
</comment>
<dbReference type="AlphaFoldDB" id="A0A3D8IQM1"/>
<evidence type="ECO:0000256" key="4">
    <source>
        <dbReference type="ARBA" id="ARBA00022605"/>
    </source>
</evidence>
<dbReference type="EC" id="3.1.3.15" evidence="3 8"/>
<evidence type="ECO:0000256" key="8">
    <source>
        <dbReference type="RuleBase" id="RU366003"/>
    </source>
</evidence>
<dbReference type="UniPathway" id="UPA00031">
    <property type="reaction ID" value="UER00013"/>
</dbReference>
<dbReference type="RefSeq" id="WP_115542095.1">
    <property type="nucleotide sequence ID" value="NZ_NXLQ01000001.1"/>
</dbReference>
<evidence type="ECO:0000313" key="11">
    <source>
        <dbReference type="Proteomes" id="UP000256379"/>
    </source>
</evidence>
<gene>
    <name evidence="10" type="ORF">CQA53_00725</name>
</gene>
<proteinExistence type="inferred from homology"/>
<dbReference type="PANTHER" id="PTHR21039:SF0">
    <property type="entry name" value="HISTIDINOL-PHOSPHATASE"/>
    <property type="match status" value="1"/>
</dbReference>
<keyword evidence="11" id="KW-1185">Reference proteome</keyword>
<evidence type="ECO:0000256" key="1">
    <source>
        <dbReference type="ARBA" id="ARBA00004970"/>
    </source>
</evidence>
<keyword evidence="6 8" id="KW-0368">Histidine biosynthesis</keyword>
<feature type="domain" description="PHP" evidence="9">
    <location>
        <begin position="4"/>
        <end position="202"/>
    </location>
</feature>
<dbReference type="NCBIfam" id="NF005596">
    <property type="entry name" value="PRK07328.1"/>
    <property type="match status" value="1"/>
</dbReference>
<reference evidence="10 11" key="1">
    <citation type="submission" date="2018-04" db="EMBL/GenBank/DDBJ databases">
        <title>Novel Campyloabacter and Helicobacter Species and Strains.</title>
        <authorList>
            <person name="Mannion A.J."/>
            <person name="Shen Z."/>
            <person name="Fox J.G."/>
        </authorList>
    </citation>
    <scope>NUCLEOTIDE SEQUENCE [LARGE SCALE GENOMIC DNA]</scope>
    <source>
        <strain evidence="10 11">MIT 17-337</strain>
    </source>
</reference>
<name>A0A3D8IQM1_9HELI</name>
<accession>A0A3D8IQM1</accession>
<keyword evidence="5 8" id="KW-0378">Hydrolase</keyword>
<evidence type="ECO:0000313" key="10">
    <source>
        <dbReference type="EMBL" id="RDU67569.1"/>
    </source>
</evidence>
<dbReference type="InterPro" id="IPR010140">
    <property type="entry name" value="Histidinol_P_phosphatase_HisJ"/>
</dbReference>
<evidence type="ECO:0000256" key="2">
    <source>
        <dbReference type="ARBA" id="ARBA00009152"/>
    </source>
</evidence>
<evidence type="ECO:0000259" key="9">
    <source>
        <dbReference type="Pfam" id="PF02811"/>
    </source>
</evidence>